<evidence type="ECO:0000313" key="8">
    <source>
        <dbReference type="EMBL" id="EXV03236.1"/>
    </source>
</evidence>
<evidence type="ECO:0000256" key="6">
    <source>
        <dbReference type="SAM" id="MobiDB-lite"/>
    </source>
</evidence>
<dbReference type="GO" id="GO:0005634">
    <property type="term" value="C:nucleus"/>
    <property type="evidence" value="ECO:0007669"/>
    <property type="project" value="UniProtKB-SubCell"/>
</dbReference>
<reference evidence="8 9" key="1">
    <citation type="submission" date="2014-02" db="EMBL/GenBank/DDBJ databases">
        <title>The genome sequence of the entomopathogenic fungus Metarhizium robertsii ARSEF 2575.</title>
        <authorList>
            <person name="Giuliano Garisto Donzelli B."/>
            <person name="Roe B.A."/>
            <person name="Macmil S.L."/>
            <person name="Krasnoff S.B."/>
            <person name="Gibson D.M."/>
        </authorList>
    </citation>
    <scope>NUCLEOTIDE SEQUENCE [LARGE SCALE GENOMIC DNA]</scope>
    <source>
        <strain evidence="8 9">ARSEF 2575</strain>
    </source>
</reference>
<dbReference type="Proteomes" id="UP000030151">
    <property type="component" value="Unassembled WGS sequence"/>
</dbReference>
<dbReference type="GO" id="GO:0000976">
    <property type="term" value="F:transcription cis-regulatory region binding"/>
    <property type="evidence" value="ECO:0007669"/>
    <property type="project" value="TreeGrafter"/>
</dbReference>
<dbReference type="GO" id="GO:0000981">
    <property type="term" value="F:DNA-binding transcription factor activity, RNA polymerase II-specific"/>
    <property type="evidence" value="ECO:0007669"/>
    <property type="project" value="InterPro"/>
</dbReference>
<accession>A0A0A1V0S9</accession>
<feature type="domain" description="Zn(2)-C6 fungal-type" evidence="7">
    <location>
        <begin position="11"/>
        <end position="43"/>
    </location>
</feature>
<keyword evidence="3" id="KW-0238">DNA-binding</keyword>
<evidence type="ECO:0000313" key="9">
    <source>
        <dbReference type="Proteomes" id="UP000030151"/>
    </source>
</evidence>
<dbReference type="PROSITE" id="PS50048">
    <property type="entry name" value="ZN2_CY6_FUNGAL_2"/>
    <property type="match status" value="1"/>
</dbReference>
<dbReference type="HOGENOM" id="CLU_010001_1_0_1"/>
<evidence type="ECO:0000256" key="1">
    <source>
        <dbReference type="ARBA" id="ARBA00004123"/>
    </source>
</evidence>
<dbReference type="OrthoDB" id="3429912at2759"/>
<dbReference type="PROSITE" id="PS00463">
    <property type="entry name" value="ZN2_CY6_FUNGAL_1"/>
    <property type="match status" value="1"/>
</dbReference>
<dbReference type="GO" id="GO:0008270">
    <property type="term" value="F:zinc ion binding"/>
    <property type="evidence" value="ECO:0007669"/>
    <property type="project" value="InterPro"/>
</dbReference>
<keyword evidence="4" id="KW-0804">Transcription</keyword>
<feature type="region of interest" description="Disordered" evidence="6">
    <location>
        <begin position="167"/>
        <end position="192"/>
    </location>
</feature>
<dbReference type="PANTHER" id="PTHR31845">
    <property type="entry name" value="FINGER DOMAIN PROTEIN, PUTATIVE-RELATED"/>
    <property type="match status" value="1"/>
</dbReference>
<dbReference type="EMBL" id="JELW01000003">
    <property type="protein sequence ID" value="EXV03236.1"/>
    <property type="molecule type" value="Genomic_DNA"/>
</dbReference>
<dbReference type="CDD" id="cd00067">
    <property type="entry name" value="GAL4"/>
    <property type="match status" value="1"/>
</dbReference>
<dbReference type="SMART" id="SM00066">
    <property type="entry name" value="GAL4"/>
    <property type="match status" value="1"/>
</dbReference>
<dbReference type="Pfam" id="PF00172">
    <property type="entry name" value="Zn_clus"/>
    <property type="match status" value="1"/>
</dbReference>
<dbReference type="AlphaFoldDB" id="A0A0A1V0S9"/>
<protein>
    <submittedName>
        <fullName evidence="8">Zn(2)-Cys(6) zinc finger domain protein</fullName>
    </submittedName>
</protein>
<evidence type="ECO:0000259" key="7">
    <source>
        <dbReference type="PROSITE" id="PS50048"/>
    </source>
</evidence>
<dbReference type="PANTHER" id="PTHR31845:SF17">
    <property type="entry name" value="ZN(II)2CYS6 TRANSCRIPTION FACTOR (EUROFUNG)"/>
    <property type="match status" value="1"/>
</dbReference>
<proteinExistence type="predicted"/>
<keyword evidence="2" id="KW-0805">Transcription regulation</keyword>
<feature type="compositionally biased region" description="Acidic residues" evidence="6">
    <location>
        <begin position="117"/>
        <end position="130"/>
    </location>
</feature>
<dbReference type="InterPro" id="IPR051089">
    <property type="entry name" value="prtT"/>
</dbReference>
<dbReference type="eggNOG" id="ENOG502SHQM">
    <property type="taxonomic scope" value="Eukaryota"/>
</dbReference>
<comment type="caution">
    <text evidence="8">The sequence shown here is derived from an EMBL/GenBank/DDBJ whole genome shotgun (WGS) entry which is preliminary data.</text>
</comment>
<name>A0A0A1V0S9_9HYPO</name>
<feature type="compositionally biased region" description="Polar residues" evidence="6">
    <location>
        <begin position="104"/>
        <end position="113"/>
    </location>
</feature>
<evidence type="ECO:0000256" key="3">
    <source>
        <dbReference type="ARBA" id="ARBA00023125"/>
    </source>
</evidence>
<evidence type="ECO:0000256" key="2">
    <source>
        <dbReference type="ARBA" id="ARBA00023015"/>
    </source>
</evidence>
<comment type="subcellular location">
    <subcellularLocation>
        <location evidence="1">Nucleus</location>
    </subcellularLocation>
</comment>
<evidence type="ECO:0000256" key="5">
    <source>
        <dbReference type="ARBA" id="ARBA00023242"/>
    </source>
</evidence>
<dbReference type="Gene3D" id="4.10.240.10">
    <property type="entry name" value="Zn(2)-C6 fungal-type DNA-binding domain"/>
    <property type="match status" value="1"/>
</dbReference>
<gene>
    <name evidence="8" type="ORF">X797_003035</name>
</gene>
<dbReference type="InterPro" id="IPR036864">
    <property type="entry name" value="Zn2-C6_fun-type_DNA-bd_sf"/>
</dbReference>
<evidence type="ECO:0000256" key="4">
    <source>
        <dbReference type="ARBA" id="ARBA00023163"/>
    </source>
</evidence>
<dbReference type="InterPro" id="IPR001138">
    <property type="entry name" value="Zn2Cys6_DnaBD"/>
</dbReference>
<feature type="region of interest" description="Disordered" evidence="6">
    <location>
        <begin position="99"/>
        <end position="133"/>
    </location>
</feature>
<keyword evidence="5" id="KW-0539">Nucleus</keyword>
<organism evidence="8 9">
    <name type="scientific">Metarhizium robertsii</name>
    <dbReference type="NCBI Taxonomy" id="568076"/>
    <lineage>
        <taxon>Eukaryota</taxon>
        <taxon>Fungi</taxon>
        <taxon>Dikarya</taxon>
        <taxon>Ascomycota</taxon>
        <taxon>Pezizomycotina</taxon>
        <taxon>Sordariomycetes</taxon>
        <taxon>Hypocreomycetidae</taxon>
        <taxon>Hypocreales</taxon>
        <taxon>Clavicipitaceae</taxon>
        <taxon>Metarhizium</taxon>
    </lineage>
</organism>
<dbReference type="SUPFAM" id="SSF57701">
    <property type="entry name" value="Zn2/Cys6 DNA-binding domain"/>
    <property type="match status" value="1"/>
</dbReference>
<sequence>MNETPKPKQAACLVCRRSKIKCDGAAPSGRCKRCVQLGTECIRPDFHAGRQKGIKNKRVGLEKALFQVEQAVKRARTGQQQSPEDDKVLTQMRALMGHLDGNEWSPSQASNHQASGEAEDSSSEYEEDMADQTSMSEDIVQRTEETLAVDDAENPLQLLARASYFQPSREVRSRSSPQHSRRKGATSGKSPEAASLEAFFSGAKVNLDVGNDIDPIELGLVTEEEADSLFAYFHANLSHTRWGFDPRLYTMTYTRSRSAFLCTSILAASALFIPTASALSKRLSNHVTTLAHRVMLRRHKSIEIVLAFMVNIPWMFPGQHSTDDEACVYISMATSVAIDLSLHKVIVPTDVLQEGSKLALSRGECLDTRTALAMDGYPDLDPWTDKAKLLLRNRERCWISLFVLERGMSLARGRPFVVPVTKLIKDCDSWYRSAVGDPQDGHLVSMAVLRRDLDGLFATVRSLCDGSQNPVSDGSLIAQSIQSSIERFFDQWYTEWGVSIGTGPQRRLPPYVDILVTHTRLSTYGGVINHPTAPIEVRQFFRTAGLSSALNVMRAAIQGEGQLHSMPNNTAIMISFAACFALTLSAYTSGGSTLVPSIRKLIDEAAGVLERIGAITQHRNGLSTLYGRYLRQIVRKAAKQNVAYPSAPPQNTSNPGAPQIQPIGAPVATSNSNSFLTQQLTWPEPLQFSAMSDDQITHVLNQPGNEFEASFGGLSWEDMSNFDWLHWPEFVG</sequence>
<dbReference type="CDD" id="cd12148">
    <property type="entry name" value="fungal_TF_MHR"/>
    <property type="match status" value="1"/>
</dbReference>